<evidence type="ECO:0000256" key="2">
    <source>
        <dbReference type="ARBA" id="ARBA00007467"/>
    </source>
</evidence>
<dbReference type="GO" id="GO:0005773">
    <property type="term" value="C:vacuole"/>
    <property type="evidence" value="ECO:0007669"/>
    <property type="project" value="UniProtKB-ARBA"/>
</dbReference>
<dbReference type="VEuPathDB" id="TrichDB:TRFO_28770"/>
<dbReference type="Pfam" id="PF02487">
    <property type="entry name" value="CLN3"/>
    <property type="match status" value="1"/>
</dbReference>
<comment type="subcellular location">
    <subcellularLocation>
        <location evidence="1">Endomembrane system</location>
        <topology evidence="1">Multi-pass membrane protein</topology>
    </subcellularLocation>
</comment>
<gene>
    <name evidence="7" type="ORF">TRFO_28770</name>
</gene>
<dbReference type="PANTHER" id="PTHR10981:SF7">
    <property type="entry name" value="BATTENIN"/>
    <property type="match status" value="1"/>
</dbReference>
<feature type="transmembrane region" description="Helical" evidence="6">
    <location>
        <begin position="12"/>
        <end position="36"/>
    </location>
</feature>
<proteinExistence type="inferred from homology"/>
<feature type="transmembrane region" description="Helical" evidence="6">
    <location>
        <begin position="335"/>
        <end position="355"/>
    </location>
</feature>
<reference evidence="7" key="1">
    <citation type="submission" date="2016-10" db="EMBL/GenBank/DDBJ databases">
        <authorList>
            <person name="Benchimol M."/>
            <person name="Almeida L.G."/>
            <person name="Vasconcelos A.T."/>
            <person name="Perreira-Neves A."/>
            <person name="Rosa I.A."/>
            <person name="Tasca T."/>
            <person name="Bogo M.R."/>
            <person name="de Souza W."/>
        </authorList>
    </citation>
    <scope>NUCLEOTIDE SEQUENCE [LARGE SCALE GENOMIC DNA]</scope>
    <source>
        <strain evidence="7">K</strain>
    </source>
</reference>
<sequence>MKNKESSQHVRIIDKIAMFMIGIINNTPFVIGIASAQRIVKNYNVDSYLGIVLWANTISGIFSRFLNSFLISLNIPYEVNFVINLVMMLFGLVTCAFAKVFWLTCVSVFFIGFSSNLGESVMLCYMTHRKKQALLKSWSSGTGMAGIAGAGYSFFCDIVEISLFWSFIGVSPVVIIYGLLFFFVIRKSPDAEADPNDSMMQPMLNNETGNSSSNYSMNSMANSNSGENLVVEKVRVCDCSYFHNMWFYIFNCGFVYFLEYSIQGVFADCCLTGEKLKKYHYMFSLLNLCYQIGVFISRSSLTFFQFKKIWILTIGQAGFFALWFTQAFYHFMPVGALWGTMVCVGLFGGCSYVNAFHLMMNEPRLSTKQKEMVTSWNSFFISFNIICSTAFTFVSELTYLKPPVIPDDNGLRLLSNM</sequence>
<feature type="transmembrane region" description="Helical" evidence="6">
    <location>
        <begin position="138"/>
        <end position="155"/>
    </location>
</feature>
<keyword evidence="3 6" id="KW-0812">Transmembrane</keyword>
<dbReference type="InterPro" id="IPR003492">
    <property type="entry name" value="Battenin_disease_Cln3"/>
</dbReference>
<feature type="transmembrane region" description="Helical" evidence="6">
    <location>
        <begin position="161"/>
        <end position="185"/>
    </location>
</feature>
<keyword evidence="4 6" id="KW-1133">Transmembrane helix</keyword>
<feature type="transmembrane region" description="Helical" evidence="6">
    <location>
        <begin position="309"/>
        <end position="329"/>
    </location>
</feature>
<dbReference type="GeneID" id="94841079"/>
<accession>A0A1J4JY06</accession>
<keyword evidence="8" id="KW-1185">Reference proteome</keyword>
<dbReference type="GO" id="GO:0012505">
    <property type="term" value="C:endomembrane system"/>
    <property type="evidence" value="ECO:0007669"/>
    <property type="project" value="UniProtKB-SubCell"/>
</dbReference>
<name>A0A1J4JY06_9EUKA</name>
<evidence type="ECO:0000313" key="8">
    <source>
        <dbReference type="Proteomes" id="UP000179807"/>
    </source>
</evidence>
<feature type="transmembrane region" description="Helical" evidence="6">
    <location>
        <begin position="48"/>
        <end position="67"/>
    </location>
</feature>
<dbReference type="SUPFAM" id="SSF103473">
    <property type="entry name" value="MFS general substrate transporter"/>
    <property type="match status" value="1"/>
</dbReference>
<feature type="transmembrane region" description="Helical" evidence="6">
    <location>
        <begin position="245"/>
        <end position="267"/>
    </location>
</feature>
<dbReference type="Proteomes" id="UP000179807">
    <property type="component" value="Unassembled WGS sequence"/>
</dbReference>
<comment type="similarity">
    <text evidence="2 6">Belongs to the battenin family.</text>
</comment>
<dbReference type="PANTHER" id="PTHR10981">
    <property type="entry name" value="BATTENIN"/>
    <property type="match status" value="1"/>
</dbReference>
<feature type="transmembrane region" description="Helical" evidence="6">
    <location>
        <begin position="79"/>
        <end position="102"/>
    </location>
</feature>
<evidence type="ECO:0000256" key="6">
    <source>
        <dbReference type="RuleBase" id="RU361113"/>
    </source>
</evidence>
<feature type="transmembrane region" description="Helical" evidence="6">
    <location>
        <begin position="376"/>
        <end position="394"/>
    </location>
</feature>
<dbReference type="RefSeq" id="XP_068357011.1">
    <property type="nucleotide sequence ID" value="XM_068506375.1"/>
</dbReference>
<comment type="caution">
    <text evidence="7">The sequence shown here is derived from an EMBL/GenBank/DDBJ whole genome shotgun (WGS) entry which is preliminary data.</text>
</comment>
<dbReference type="AlphaFoldDB" id="A0A1J4JY06"/>
<feature type="transmembrane region" description="Helical" evidence="6">
    <location>
        <begin position="279"/>
        <end position="297"/>
    </location>
</feature>
<evidence type="ECO:0000256" key="4">
    <source>
        <dbReference type="ARBA" id="ARBA00022989"/>
    </source>
</evidence>
<dbReference type="InterPro" id="IPR036259">
    <property type="entry name" value="MFS_trans_sf"/>
</dbReference>
<keyword evidence="5 6" id="KW-0472">Membrane</keyword>
<evidence type="ECO:0000256" key="1">
    <source>
        <dbReference type="ARBA" id="ARBA00004127"/>
    </source>
</evidence>
<organism evidence="7 8">
    <name type="scientific">Tritrichomonas foetus</name>
    <dbReference type="NCBI Taxonomy" id="1144522"/>
    <lineage>
        <taxon>Eukaryota</taxon>
        <taxon>Metamonada</taxon>
        <taxon>Parabasalia</taxon>
        <taxon>Tritrichomonadida</taxon>
        <taxon>Tritrichomonadidae</taxon>
        <taxon>Tritrichomonas</taxon>
    </lineage>
</organism>
<evidence type="ECO:0000313" key="7">
    <source>
        <dbReference type="EMBL" id="OHT03875.1"/>
    </source>
</evidence>
<protein>
    <submittedName>
        <fullName evidence="7">CLN3 protein</fullName>
    </submittedName>
</protein>
<evidence type="ECO:0000256" key="3">
    <source>
        <dbReference type="ARBA" id="ARBA00022692"/>
    </source>
</evidence>
<dbReference type="OrthoDB" id="5965864at2759"/>
<dbReference type="PRINTS" id="PR01315">
    <property type="entry name" value="BATTENIN"/>
</dbReference>
<evidence type="ECO:0000256" key="5">
    <source>
        <dbReference type="ARBA" id="ARBA00023136"/>
    </source>
</evidence>
<dbReference type="EMBL" id="MLAK01000814">
    <property type="protein sequence ID" value="OHT03875.1"/>
    <property type="molecule type" value="Genomic_DNA"/>
</dbReference>
<dbReference type="GO" id="GO:0016020">
    <property type="term" value="C:membrane"/>
    <property type="evidence" value="ECO:0007669"/>
    <property type="project" value="UniProtKB-UniRule"/>
</dbReference>